<sequence>MKRDVADFWNLLWEATLGLCALFALLNLFAPPQDLPWVPLDLNRPIGSATGTKVAAFDIARTAAPDQVEATTEACMAALRGADVQVERAEDTDDGGFCQVRGAVRITGGDVTPLSPSVVMTCPLAVRYVLWDRQVLRPAATEVMGSDVARVDNLGTYSCRRVYGSVDASARPSEHARANALDVAGLTLEDGRKVTLLGDWDGAGPAGGDGAVLLKRLRDGACRVFSTVLTPDYNDAHKDHFHLDAASYRLCATGPSRTRRAAADSESG</sequence>
<feature type="transmembrane region" description="Helical" evidence="1">
    <location>
        <begin position="12"/>
        <end position="30"/>
    </location>
</feature>
<keyword evidence="1" id="KW-0812">Transmembrane</keyword>
<evidence type="ECO:0000259" key="2">
    <source>
        <dbReference type="Pfam" id="PF06904"/>
    </source>
</evidence>
<dbReference type="Pfam" id="PF06904">
    <property type="entry name" value="Extensin-like_C"/>
    <property type="match status" value="1"/>
</dbReference>
<dbReference type="AlphaFoldDB" id="A0A7W9CG41"/>
<evidence type="ECO:0000313" key="3">
    <source>
        <dbReference type="EMBL" id="MBB5744856.1"/>
    </source>
</evidence>
<accession>A0A7W9CG41</accession>
<protein>
    <recommendedName>
        <fullName evidence="2">Extensin-like C-terminal domain-containing protein</fullName>
    </recommendedName>
</protein>
<keyword evidence="1" id="KW-1133">Transmembrane helix</keyword>
<evidence type="ECO:0000313" key="4">
    <source>
        <dbReference type="Proteomes" id="UP000545037"/>
    </source>
</evidence>
<gene>
    <name evidence="3" type="ORF">GGR13_000428</name>
</gene>
<name>A0A7W9CG41_9CAUL</name>
<dbReference type="Proteomes" id="UP000545037">
    <property type="component" value="Unassembled WGS sequence"/>
</dbReference>
<comment type="caution">
    <text evidence="3">The sequence shown here is derived from an EMBL/GenBank/DDBJ whole genome shotgun (WGS) entry which is preliminary data.</text>
</comment>
<organism evidence="3 4">
    <name type="scientific">Brevundimonas variabilis</name>
    <dbReference type="NCBI Taxonomy" id="74312"/>
    <lineage>
        <taxon>Bacteria</taxon>
        <taxon>Pseudomonadati</taxon>
        <taxon>Pseudomonadota</taxon>
        <taxon>Alphaproteobacteria</taxon>
        <taxon>Caulobacterales</taxon>
        <taxon>Caulobacteraceae</taxon>
        <taxon>Brevundimonas</taxon>
    </lineage>
</organism>
<evidence type="ECO:0000256" key="1">
    <source>
        <dbReference type="SAM" id="Phobius"/>
    </source>
</evidence>
<dbReference type="RefSeq" id="WP_183211811.1">
    <property type="nucleotide sequence ID" value="NZ_JACHOR010000001.1"/>
</dbReference>
<feature type="domain" description="Extensin-like C-terminal" evidence="2">
    <location>
        <begin position="74"/>
        <end position="251"/>
    </location>
</feature>
<keyword evidence="4" id="KW-1185">Reference proteome</keyword>
<dbReference type="InterPro" id="IPR009683">
    <property type="entry name" value="Extensin-like_C"/>
</dbReference>
<reference evidence="3 4" key="1">
    <citation type="submission" date="2020-08" db="EMBL/GenBank/DDBJ databases">
        <title>Genomic Encyclopedia of Type Strains, Phase IV (KMG-IV): sequencing the most valuable type-strain genomes for metagenomic binning, comparative biology and taxonomic classification.</title>
        <authorList>
            <person name="Goeker M."/>
        </authorList>
    </citation>
    <scope>NUCLEOTIDE SEQUENCE [LARGE SCALE GENOMIC DNA]</scope>
    <source>
        <strain evidence="3 4">DSM 4737</strain>
    </source>
</reference>
<keyword evidence="1" id="KW-0472">Membrane</keyword>
<dbReference type="EMBL" id="JACHOR010000001">
    <property type="protein sequence ID" value="MBB5744856.1"/>
    <property type="molecule type" value="Genomic_DNA"/>
</dbReference>
<proteinExistence type="predicted"/>